<evidence type="ECO:0000313" key="3">
    <source>
        <dbReference type="Proteomes" id="UP000295447"/>
    </source>
</evidence>
<proteinExistence type="predicted"/>
<protein>
    <submittedName>
        <fullName evidence="2">DNA-binding PadR family transcriptional regulator</fullName>
    </submittedName>
</protein>
<gene>
    <name evidence="2" type="ORF">EV650_3060</name>
</gene>
<dbReference type="GO" id="GO:0003677">
    <property type="term" value="F:DNA binding"/>
    <property type="evidence" value="ECO:0007669"/>
    <property type="project" value="UniProtKB-KW"/>
</dbReference>
<dbReference type="Pfam" id="PF03551">
    <property type="entry name" value="PadR"/>
    <property type="match status" value="1"/>
</dbReference>
<keyword evidence="2" id="KW-0238">DNA-binding</keyword>
<dbReference type="AlphaFoldDB" id="A0A4R8A1A7"/>
<organism evidence="2 3">
    <name type="scientific">Kribbella kalugense</name>
    <dbReference type="NCBI Taxonomy" id="2512221"/>
    <lineage>
        <taxon>Bacteria</taxon>
        <taxon>Bacillati</taxon>
        <taxon>Actinomycetota</taxon>
        <taxon>Actinomycetes</taxon>
        <taxon>Propionibacteriales</taxon>
        <taxon>Kribbellaceae</taxon>
        <taxon>Kribbella</taxon>
    </lineage>
</organism>
<dbReference type="EMBL" id="SODF01000001">
    <property type="protein sequence ID" value="TDW24192.1"/>
    <property type="molecule type" value="Genomic_DNA"/>
</dbReference>
<reference evidence="2 3" key="1">
    <citation type="submission" date="2019-03" db="EMBL/GenBank/DDBJ databases">
        <title>Genomic Encyclopedia of Type Strains, Phase III (KMG-III): the genomes of soil and plant-associated and newly described type strains.</title>
        <authorList>
            <person name="Whitman W."/>
        </authorList>
    </citation>
    <scope>NUCLEOTIDE SEQUENCE [LARGE SCALE GENOMIC DNA]</scope>
    <source>
        <strain evidence="2 3">VKM Ac-2570</strain>
    </source>
</reference>
<feature type="domain" description="Transcription regulator PadR N-terminal" evidence="1">
    <location>
        <begin position="7"/>
        <end position="82"/>
    </location>
</feature>
<dbReference type="InterPro" id="IPR036390">
    <property type="entry name" value="WH_DNA-bd_sf"/>
</dbReference>
<keyword evidence="3" id="KW-1185">Reference proteome</keyword>
<dbReference type="InterPro" id="IPR005149">
    <property type="entry name" value="Tscrpt_reg_PadR_N"/>
</dbReference>
<name>A0A4R8A1A7_9ACTN</name>
<dbReference type="PANTHER" id="PTHR43252">
    <property type="entry name" value="TRANSCRIPTIONAL REGULATOR YQJI"/>
    <property type="match status" value="1"/>
</dbReference>
<dbReference type="InterPro" id="IPR036388">
    <property type="entry name" value="WH-like_DNA-bd_sf"/>
</dbReference>
<dbReference type="SUPFAM" id="SSF46785">
    <property type="entry name" value="Winged helix' DNA-binding domain"/>
    <property type="match status" value="1"/>
</dbReference>
<sequence length="213" mass="23908">MSLMHAILGMLEAQPMNGYDLARGFDASTGCAVWSAPRSQIYPMLRKMEDAGLVEAESQIRGTRLERRVYSVTDAGLAELREWVGTPQDTTVKRDAILLQALFLDLVEPEVAVEVLEHIIAEQTELVAGWERQADQVREMRTPVLRARLKHREAAEHERIAELKAHVHMGGAALARARVEWAEQGLALLREYQPVKKKKAAKPRPAARSRRSA</sequence>
<evidence type="ECO:0000313" key="2">
    <source>
        <dbReference type="EMBL" id="TDW24192.1"/>
    </source>
</evidence>
<evidence type="ECO:0000259" key="1">
    <source>
        <dbReference type="Pfam" id="PF03551"/>
    </source>
</evidence>
<accession>A0A4R8A1A7</accession>
<dbReference type="PANTHER" id="PTHR43252:SF2">
    <property type="entry name" value="TRANSCRIPTION REGULATOR, PADR-LIKE FAMILY"/>
    <property type="match status" value="1"/>
</dbReference>
<dbReference type="Proteomes" id="UP000295447">
    <property type="component" value="Unassembled WGS sequence"/>
</dbReference>
<comment type="caution">
    <text evidence="2">The sequence shown here is derived from an EMBL/GenBank/DDBJ whole genome shotgun (WGS) entry which is preliminary data.</text>
</comment>
<dbReference type="Gene3D" id="1.10.10.10">
    <property type="entry name" value="Winged helix-like DNA-binding domain superfamily/Winged helix DNA-binding domain"/>
    <property type="match status" value="1"/>
</dbReference>